<dbReference type="SUPFAM" id="SSF47060">
    <property type="entry name" value="S15/NS1 RNA-binding domain"/>
    <property type="match status" value="1"/>
</dbReference>
<dbReference type="STRING" id="36022.A0A061APE3"/>
<gene>
    <name evidence="7" type="ORF">BON22_4473</name>
    <name evidence="6" type="ORF">CYFA0S_03e03136g</name>
</gene>
<evidence type="ECO:0000256" key="1">
    <source>
        <dbReference type="ARBA" id="ARBA00008434"/>
    </source>
</evidence>
<dbReference type="EMBL" id="LK052888">
    <property type="protein sequence ID" value="CDR39423.1"/>
    <property type="molecule type" value="Genomic_DNA"/>
</dbReference>
<dbReference type="Proteomes" id="UP000189513">
    <property type="component" value="Unassembled WGS sequence"/>
</dbReference>
<dbReference type="NCBIfam" id="TIGR00952">
    <property type="entry name" value="S15_bact"/>
    <property type="match status" value="1"/>
</dbReference>
<dbReference type="CDD" id="cd00353">
    <property type="entry name" value="Ribosomal_S15p_S13e"/>
    <property type="match status" value="1"/>
</dbReference>
<dbReference type="GO" id="GO:1990904">
    <property type="term" value="C:ribonucleoprotein complex"/>
    <property type="evidence" value="ECO:0007669"/>
    <property type="project" value="UniProtKB-KW"/>
</dbReference>
<feature type="coiled-coil region" evidence="5">
    <location>
        <begin position="34"/>
        <end position="61"/>
    </location>
</feature>
<dbReference type="EMBL" id="MPUK01000010">
    <property type="protein sequence ID" value="ONH65652.1"/>
    <property type="molecule type" value="Genomic_DNA"/>
</dbReference>
<reference evidence="6" key="1">
    <citation type="journal article" date="2014" name="Genome Announc.">
        <title>Genome sequence of the yeast Cyberlindnera fabianii (Hansenula fabianii).</title>
        <authorList>
            <person name="Freel K.C."/>
            <person name="Sarilar V."/>
            <person name="Neuveglise C."/>
            <person name="Devillers H."/>
            <person name="Friedrich A."/>
            <person name="Schacherer J."/>
        </authorList>
    </citation>
    <scope>NUCLEOTIDE SEQUENCE</scope>
    <source>
        <strain evidence="6">YJS4271</strain>
    </source>
</reference>
<dbReference type="Gene3D" id="1.10.287.10">
    <property type="entry name" value="S15/NS1, RNA-binding"/>
    <property type="match status" value="1"/>
</dbReference>
<dbReference type="VEuPathDB" id="FungiDB:BON22_4473"/>
<protein>
    <submittedName>
        <fullName evidence="6">CYFA0S03e03136g1_1</fullName>
    </submittedName>
</protein>
<dbReference type="Pfam" id="PF00312">
    <property type="entry name" value="Ribosomal_S15"/>
    <property type="match status" value="1"/>
</dbReference>
<sequence>MFLRSTVLKVFTPLSGRAQFSTSLPNAAAAGYVKKSVLKIRARERREINELKQKFLSEKNDNVDPVLGLPNNPFLTRINAEAQEPNVLGKGYKMEDVEKLLFGAQQAAMANATYNATNVLEDAERQREAVLRVLNMKNRSDAEILKFKTNLAREEFQRFEGDTGSSEVQAAIATVKIHHIYQHCQENKKDFQNVRLLRMLVQKRQRLLRYLKRDQPQRYYWAINKLGLTDHVIHTEFNMDRAYMQKFKMYGDRVLVKESKRVKEEVRREKRKENKILKRKSLKELRSMKKSLDSNA</sequence>
<dbReference type="GO" id="GO:0006412">
    <property type="term" value="P:translation"/>
    <property type="evidence" value="ECO:0007669"/>
    <property type="project" value="InterPro"/>
</dbReference>
<comment type="similarity">
    <text evidence="1 4">Belongs to the universal ribosomal protein uS15 family.</text>
</comment>
<keyword evidence="8" id="KW-1185">Reference proteome</keyword>
<dbReference type="PANTHER" id="PTHR23321:SF26">
    <property type="entry name" value="SMALL RIBOSOMAL SUBUNIT PROTEIN US15M"/>
    <property type="match status" value="1"/>
</dbReference>
<evidence type="ECO:0000256" key="2">
    <source>
        <dbReference type="ARBA" id="ARBA00022980"/>
    </source>
</evidence>
<dbReference type="SMART" id="SM01387">
    <property type="entry name" value="Ribosomal_S15"/>
    <property type="match status" value="1"/>
</dbReference>
<dbReference type="OrthoDB" id="441444at2759"/>
<reference evidence="7" key="3">
    <citation type="submission" date="2017-01" db="EMBL/GenBank/DDBJ databases">
        <authorList>
            <person name="Mah S.A."/>
            <person name="Swanson W.J."/>
            <person name="Moy G.W."/>
            <person name="Vacquier V.D."/>
        </authorList>
    </citation>
    <scope>NUCLEOTIDE SEQUENCE [LARGE SCALE GENOMIC DNA]</scope>
    <source>
        <strain evidence="7">65</strain>
    </source>
</reference>
<accession>A0A061APE3</accession>
<dbReference type="OMA" id="FNMGRQY"/>
<dbReference type="PANTHER" id="PTHR23321">
    <property type="entry name" value="RIBOSOMAL PROTEIN S15, BACTERIAL AND ORGANELLAR"/>
    <property type="match status" value="1"/>
</dbReference>
<dbReference type="GO" id="GO:0003735">
    <property type="term" value="F:structural constituent of ribosome"/>
    <property type="evidence" value="ECO:0007669"/>
    <property type="project" value="InterPro"/>
</dbReference>
<evidence type="ECO:0000256" key="3">
    <source>
        <dbReference type="ARBA" id="ARBA00023274"/>
    </source>
</evidence>
<name>A0A061APE3_CYBFA</name>
<dbReference type="GO" id="GO:0005840">
    <property type="term" value="C:ribosome"/>
    <property type="evidence" value="ECO:0007669"/>
    <property type="project" value="UniProtKB-KW"/>
</dbReference>
<dbReference type="InterPro" id="IPR009068">
    <property type="entry name" value="uS15_NS1_RNA-bd_sf"/>
</dbReference>
<keyword evidence="5" id="KW-0175">Coiled coil</keyword>
<dbReference type="InterPro" id="IPR000589">
    <property type="entry name" value="Ribosomal_uS15"/>
</dbReference>
<keyword evidence="3 4" id="KW-0687">Ribonucleoprotein</keyword>
<dbReference type="GO" id="GO:0005737">
    <property type="term" value="C:cytoplasm"/>
    <property type="evidence" value="ECO:0007669"/>
    <property type="project" value="UniProtKB-ARBA"/>
</dbReference>
<evidence type="ECO:0000256" key="4">
    <source>
        <dbReference type="RuleBase" id="RU003919"/>
    </source>
</evidence>
<organism evidence="6">
    <name type="scientific">Cyberlindnera fabianii</name>
    <name type="common">Yeast</name>
    <name type="synonym">Hansenula fabianii</name>
    <dbReference type="NCBI Taxonomy" id="36022"/>
    <lineage>
        <taxon>Eukaryota</taxon>
        <taxon>Fungi</taxon>
        <taxon>Dikarya</taxon>
        <taxon>Ascomycota</taxon>
        <taxon>Saccharomycotina</taxon>
        <taxon>Saccharomycetes</taxon>
        <taxon>Phaffomycetales</taxon>
        <taxon>Phaffomycetaceae</taxon>
        <taxon>Cyberlindnera</taxon>
    </lineage>
</organism>
<evidence type="ECO:0000313" key="8">
    <source>
        <dbReference type="Proteomes" id="UP000189513"/>
    </source>
</evidence>
<keyword evidence="2 4" id="KW-0689">Ribosomal protein</keyword>
<evidence type="ECO:0000313" key="7">
    <source>
        <dbReference type="EMBL" id="ONH65652.1"/>
    </source>
</evidence>
<evidence type="ECO:0000256" key="5">
    <source>
        <dbReference type="SAM" id="Coils"/>
    </source>
</evidence>
<dbReference type="AlphaFoldDB" id="A0A061APE3"/>
<reference evidence="8" key="2">
    <citation type="journal article" date="2017" name="Genome Announc.">
        <title>Genome sequences of Cyberlindnera fabianii 65, Pichia kudriavzevii 129, and Saccharomyces cerevisiae 131 isolated from fermented masau fruits in Zimbabwe.</title>
        <authorList>
            <person name="van Rijswijck I.M.H."/>
            <person name="Derks M.F.L."/>
            <person name="Abee T."/>
            <person name="de Ridder D."/>
            <person name="Smid E.J."/>
        </authorList>
    </citation>
    <scope>NUCLEOTIDE SEQUENCE [LARGE SCALE GENOMIC DNA]</scope>
    <source>
        <strain evidence="8">65</strain>
    </source>
</reference>
<dbReference type="HAMAP" id="MF_01343_B">
    <property type="entry name" value="Ribosomal_uS15_B"/>
    <property type="match status" value="1"/>
</dbReference>
<proteinExistence type="inferred from homology"/>
<dbReference type="InterPro" id="IPR005290">
    <property type="entry name" value="Ribosomal_uS15_bac-type"/>
</dbReference>
<evidence type="ECO:0000313" key="6">
    <source>
        <dbReference type="EMBL" id="CDR39423.1"/>
    </source>
</evidence>